<dbReference type="OrthoDB" id="3386996at2"/>
<feature type="domain" description="HTH cro/C1-type" evidence="3">
    <location>
        <begin position="16"/>
        <end position="70"/>
    </location>
</feature>
<evidence type="ECO:0000313" key="5">
    <source>
        <dbReference type="Proteomes" id="UP000325849"/>
    </source>
</evidence>
<keyword evidence="2" id="KW-0812">Transmembrane</keyword>
<evidence type="ECO:0000313" key="4">
    <source>
        <dbReference type="EMBL" id="MPY33155.1"/>
    </source>
</evidence>
<sequence length="315" mass="33095">MTRRVPSPGGERLAAALRESRERTGLSLAALAAKTTYSKSSWERYLNGRSLPPRPAIQELCRLAGEPDARCLALWEIAKSESNGRPKERTQPEPSAPPQPPTPRTAAPALAQEAHAQVGLAQVGLAREGPAREGLARAGHRIATAAAIVASVCAVVFGAVTLALVLLPHQRHTPRPKATPSATGPHCRAAACEGQNPLDMRCAAVPETLAEHVTGTGASIQLRHSAVCGTSWARMWGTRIHDRIEVTATGGAGRTRGARVETRADADGYVYTPMTVTRPGTSVRACFFPAAGSGQECFEARVGRDAPGAFGMPGA</sequence>
<dbReference type="InterPro" id="IPR001387">
    <property type="entry name" value="Cro/C1-type_HTH"/>
</dbReference>
<gene>
    <name evidence="4" type="ORF">FNH09_18380</name>
</gene>
<evidence type="ECO:0000259" key="3">
    <source>
        <dbReference type="SMART" id="SM00530"/>
    </source>
</evidence>
<comment type="caution">
    <text evidence="4">The sequence shown here is derived from an EMBL/GenBank/DDBJ whole genome shotgun (WGS) entry which is preliminary data.</text>
</comment>
<dbReference type="Pfam" id="PF10901">
    <property type="entry name" value="DUF2690"/>
    <property type="match status" value="1"/>
</dbReference>
<dbReference type="GO" id="GO:0003677">
    <property type="term" value="F:DNA binding"/>
    <property type="evidence" value="ECO:0007669"/>
    <property type="project" value="InterPro"/>
</dbReference>
<keyword evidence="5" id="KW-1185">Reference proteome</keyword>
<dbReference type="Gene3D" id="1.10.260.40">
    <property type="entry name" value="lambda repressor-like DNA-binding domains"/>
    <property type="match status" value="1"/>
</dbReference>
<feature type="compositionally biased region" description="Pro residues" evidence="1">
    <location>
        <begin position="94"/>
        <end position="103"/>
    </location>
</feature>
<proteinExistence type="predicted"/>
<evidence type="ECO:0000256" key="1">
    <source>
        <dbReference type="SAM" id="MobiDB-lite"/>
    </source>
</evidence>
<dbReference type="SMART" id="SM00530">
    <property type="entry name" value="HTH_XRE"/>
    <property type="match status" value="1"/>
</dbReference>
<dbReference type="AlphaFoldDB" id="A0A5N8VGP5"/>
<keyword evidence="2" id="KW-0472">Membrane</keyword>
<organism evidence="4 5">
    <name type="scientific">Streptomyces adustus</name>
    <dbReference type="NCBI Taxonomy" id="1609272"/>
    <lineage>
        <taxon>Bacteria</taxon>
        <taxon>Bacillati</taxon>
        <taxon>Actinomycetota</taxon>
        <taxon>Actinomycetes</taxon>
        <taxon>Kitasatosporales</taxon>
        <taxon>Streptomycetaceae</taxon>
        <taxon>Streptomyces</taxon>
    </lineage>
</organism>
<feature type="transmembrane region" description="Helical" evidence="2">
    <location>
        <begin position="142"/>
        <end position="167"/>
    </location>
</feature>
<dbReference type="SUPFAM" id="SSF47413">
    <property type="entry name" value="lambda repressor-like DNA-binding domains"/>
    <property type="match status" value="1"/>
</dbReference>
<dbReference type="Proteomes" id="UP000325849">
    <property type="component" value="Unassembled WGS sequence"/>
</dbReference>
<protein>
    <submittedName>
        <fullName evidence="4">DUF2690 domain-containing protein</fullName>
    </submittedName>
</protein>
<name>A0A5N8VGP5_9ACTN</name>
<dbReference type="InterPro" id="IPR021224">
    <property type="entry name" value="DUF2690"/>
</dbReference>
<keyword evidence="2" id="KW-1133">Transmembrane helix</keyword>
<accession>A0A5N8VGP5</accession>
<reference evidence="4 5" key="1">
    <citation type="submission" date="2019-07" db="EMBL/GenBank/DDBJ databases">
        <title>New species of Amycolatopsis and Streptomyces.</title>
        <authorList>
            <person name="Duangmal K."/>
            <person name="Teo W.F.A."/>
            <person name="Lipun K."/>
        </authorList>
    </citation>
    <scope>NUCLEOTIDE SEQUENCE [LARGE SCALE GENOMIC DNA]</scope>
    <source>
        <strain evidence="4 5">NBRC 109810</strain>
    </source>
</reference>
<dbReference type="InterPro" id="IPR010982">
    <property type="entry name" value="Lambda_DNA-bd_dom_sf"/>
</dbReference>
<feature type="region of interest" description="Disordered" evidence="1">
    <location>
        <begin position="81"/>
        <end position="111"/>
    </location>
</feature>
<dbReference type="CDD" id="cd00093">
    <property type="entry name" value="HTH_XRE"/>
    <property type="match status" value="1"/>
</dbReference>
<evidence type="ECO:0000256" key="2">
    <source>
        <dbReference type="SAM" id="Phobius"/>
    </source>
</evidence>
<feature type="compositionally biased region" description="Basic and acidic residues" evidence="1">
    <location>
        <begin position="81"/>
        <end position="91"/>
    </location>
</feature>
<dbReference type="Pfam" id="PF13560">
    <property type="entry name" value="HTH_31"/>
    <property type="match status" value="1"/>
</dbReference>
<dbReference type="EMBL" id="VJZD01000066">
    <property type="protein sequence ID" value="MPY33155.1"/>
    <property type="molecule type" value="Genomic_DNA"/>
</dbReference>